<keyword evidence="3" id="KW-1185">Reference proteome</keyword>
<comment type="caution">
    <text evidence="2">The sequence shown here is derived from an EMBL/GenBank/DDBJ whole genome shotgun (WGS) entry which is preliminary data.</text>
</comment>
<sequence>MLKTICYISDSCQEESLDTLKALYSKAKNNNSKYNITGILIYSNSNFLQVLEGDQTSVDATFKRISLDRRHRNIFKVINIDIQQRIFEDYNFGFTIVNNNNKELDSLYEYLEWLRKADNTLANKVVNMVENFIAQKTAKH</sequence>
<dbReference type="InterPro" id="IPR036046">
    <property type="entry name" value="Acylphosphatase-like_dom_sf"/>
</dbReference>
<dbReference type="SUPFAM" id="SSF54975">
    <property type="entry name" value="Acylphosphatase/BLUF domain-like"/>
    <property type="match status" value="1"/>
</dbReference>
<organism evidence="2 3">
    <name type="scientific">Flavivirga spongiicola</name>
    <dbReference type="NCBI Taxonomy" id="421621"/>
    <lineage>
        <taxon>Bacteria</taxon>
        <taxon>Pseudomonadati</taxon>
        <taxon>Bacteroidota</taxon>
        <taxon>Flavobacteriia</taxon>
        <taxon>Flavobacteriales</taxon>
        <taxon>Flavobacteriaceae</taxon>
        <taxon>Flavivirga</taxon>
    </lineage>
</organism>
<dbReference type="SMART" id="SM01034">
    <property type="entry name" value="BLUF"/>
    <property type="match status" value="1"/>
</dbReference>
<evidence type="ECO:0000313" key="3">
    <source>
        <dbReference type="Proteomes" id="UP001337305"/>
    </source>
</evidence>
<name>A0ABU7XVQ0_9FLAO</name>
<accession>A0ABU7XVQ0</accession>
<evidence type="ECO:0000259" key="1">
    <source>
        <dbReference type="PROSITE" id="PS50925"/>
    </source>
</evidence>
<dbReference type="Pfam" id="PF04940">
    <property type="entry name" value="BLUF"/>
    <property type="match status" value="1"/>
</dbReference>
<dbReference type="InterPro" id="IPR007024">
    <property type="entry name" value="BLUF_domain"/>
</dbReference>
<reference evidence="2 3" key="1">
    <citation type="submission" date="2022-09" db="EMBL/GenBank/DDBJ databases">
        <title>Genome sequencing of Flavivirga sp. MEBiC05379.</title>
        <authorList>
            <person name="Oh H.-M."/>
            <person name="Kwon K.K."/>
            <person name="Park M.J."/>
            <person name="Yang S.-H."/>
        </authorList>
    </citation>
    <scope>NUCLEOTIDE SEQUENCE [LARGE SCALE GENOMIC DNA]</scope>
    <source>
        <strain evidence="2 3">MEBiC05379</strain>
    </source>
</reference>
<dbReference type="EMBL" id="JAODOP010000004">
    <property type="protein sequence ID" value="MEF3834797.1"/>
    <property type="molecule type" value="Genomic_DNA"/>
</dbReference>
<dbReference type="Proteomes" id="UP001337305">
    <property type="component" value="Unassembled WGS sequence"/>
</dbReference>
<dbReference type="PROSITE" id="PS50925">
    <property type="entry name" value="BLUF"/>
    <property type="match status" value="1"/>
</dbReference>
<proteinExistence type="predicted"/>
<dbReference type="RefSeq" id="WP_303307109.1">
    <property type="nucleotide sequence ID" value="NZ_JAODOP010000004.1"/>
</dbReference>
<feature type="domain" description="BLUF" evidence="1">
    <location>
        <begin position="2"/>
        <end position="93"/>
    </location>
</feature>
<evidence type="ECO:0000313" key="2">
    <source>
        <dbReference type="EMBL" id="MEF3834797.1"/>
    </source>
</evidence>
<dbReference type="Gene3D" id="3.30.70.100">
    <property type="match status" value="1"/>
</dbReference>
<gene>
    <name evidence="2" type="ORF">N1F79_16815</name>
</gene>
<protein>
    <submittedName>
        <fullName evidence="2">BLUF domain-containing protein</fullName>
    </submittedName>
</protein>